<reference evidence="2" key="1">
    <citation type="submission" date="2025-08" db="UniProtKB">
        <authorList>
            <consortium name="RefSeq"/>
        </authorList>
    </citation>
    <scope>IDENTIFICATION</scope>
    <source>
        <tissue evidence="2">Whole body pupa</tissue>
    </source>
</reference>
<protein>
    <submittedName>
        <fullName evidence="2">Cytoplasmic FMR1-interacting protein-like</fullName>
    </submittedName>
</protein>
<name>A0A9C5ZCW2_9MUSC</name>
<dbReference type="PANTHER" id="PTHR12195">
    <property type="entry name" value="CYTOPLASMIC FMR1-INTERACTING PROTEIN-RELATED"/>
    <property type="match status" value="1"/>
</dbReference>
<dbReference type="Proteomes" id="UP000092443">
    <property type="component" value="Unplaced"/>
</dbReference>
<dbReference type="PRINTS" id="PR01698">
    <property type="entry name" value="CYTOFMRPINTP"/>
</dbReference>
<proteinExistence type="predicted"/>
<gene>
    <name evidence="2" type="primary">LOC119643935</name>
</gene>
<dbReference type="GO" id="GO:0030833">
    <property type="term" value="P:regulation of actin filament polymerization"/>
    <property type="evidence" value="ECO:0007669"/>
    <property type="project" value="InterPro"/>
</dbReference>
<dbReference type="Pfam" id="PF05994">
    <property type="entry name" value="FragX_IP"/>
    <property type="match status" value="1"/>
</dbReference>
<sequence>MISYSQQAMIAREGDLLTRERLCCGLSIFEVILNRIKSYLDDPVWTGPSPANGIIHVDECSEFHRLCSALQFVYCIPVTGTEYTIEELFGEGFIK</sequence>
<evidence type="ECO:0000313" key="2">
    <source>
        <dbReference type="RefSeq" id="XP_037899370.1"/>
    </source>
</evidence>
<accession>A0A9C5ZCW2</accession>
<evidence type="ECO:0000313" key="1">
    <source>
        <dbReference type="Proteomes" id="UP000092443"/>
    </source>
</evidence>
<dbReference type="GeneID" id="119643935"/>
<organism evidence="1 2">
    <name type="scientific">Glossina fuscipes</name>
    <dbReference type="NCBI Taxonomy" id="7396"/>
    <lineage>
        <taxon>Eukaryota</taxon>
        <taxon>Metazoa</taxon>
        <taxon>Ecdysozoa</taxon>
        <taxon>Arthropoda</taxon>
        <taxon>Hexapoda</taxon>
        <taxon>Insecta</taxon>
        <taxon>Pterygota</taxon>
        <taxon>Neoptera</taxon>
        <taxon>Endopterygota</taxon>
        <taxon>Diptera</taxon>
        <taxon>Brachycera</taxon>
        <taxon>Muscomorpha</taxon>
        <taxon>Hippoboscoidea</taxon>
        <taxon>Glossinidae</taxon>
        <taxon>Glossina</taxon>
    </lineage>
</organism>
<keyword evidence="1" id="KW-1185">Reference proteome</keyword>
<dbReference type="KEGG" id="gfs:119643935"/>
<dbReference type="GO" id="GO:0031267">
    <property type="term" value="F:small GTPase binding"/>
    <property type="evidence" value="ECO:0007669"/>
    <property type="project" value="InterPro"/>
</dbReference>
<dbReference type="InterPro" id="IPR008081">
    <property type="entry name" value="Cytoplasmic_FMR1-int"/>
</dbReference>
<dbReference type="RefSeq" id="XP_037899370.1">
    <property type="nucleotide sequence ID" value="XM_038043442.1"/>
</dbReference>
<dbReference type="AlphaFoldDB" id="A0A9C5ZCW2"/>